<dbReference type="Gene3D" id="3.80.10.10">
    <property type="entry name" value="Ribonuclease Inhibitor"/>
    <property type="match status" value="1"/>
</dbReference>
<keyword evidence="1" id="KW-0479">Metal-binding</keyword>
<protein>
    <recommendedName>
        <fullName evidence="2">PHLPP-like RA domain-containing protein</fullName>
    </recommendedName>
</protein>
<dbReference type="Ensembl" id="ENSPKIT00000042590.1">
    <property type="protein sequence ID" value="ENSPKIP00000018063.1"/>
    <property type="gene ID" value="ENSPKIG00000003763.1"/>
</dbReference>
<dbReference type="Proteomes" id="UP000261540">
    <property type="component" value="Unplaced"/>
</dbReference>
<name>A0A3B3RI83_9TELE</name>
<dbReference type="InterPro" id="IPR055071">
    <property type="entry name" value="RA_PHLPP-like"/>
</dbReference>
<feature type="domain" description="PHLPP-like RA" evidence="2">
    <location>
        <begin position="59"/>
        <end position="136"/>
    </location>
</feature>
<dbReference type="AlphaFoldDB" id="A0A3B3RI83"/>
<dbReference type="GeneTree" id="ENSGT00970000193520"/>
<evidence type="ECO:0000259" key="2">
    <source>
        <dbReference type="Pfam" id="PF23010"/>
    </source>
</evidence>
<accession>A0A3B3RI83</accession>
<dbReference type="SUPFAM" id="SSF50729">
    <property type="entry name" value="PH domain-like"/>
    <property type="match status" value="1"/>
</dbReference>
<dbReference type="Pfam" id="PF23010">
    <property type="entry name" value="RA_3"/>
    <property type="match status" value="1"/>
</dbReference>
<proteinExistence type="predicted"/>
<evidence type="ECO:0000313" key="3">
    <source>
        <dbReference type="Ensembl" id="ENSPKIP00000018063.1"/>
    </source>
</evidence>
<evidence type="ECO:0000313" key="4">
    <source>
        <dbReference type="Proteomes" id="UP000261540"/>
    </source>
</evidence>
<reference evidence="3" key="1">
    <citation type="submission" date="2025-08" db="UniProtKB">
        <authorList>
            <consortium name="Ensembl"/>
        </authorList>
    </citation>
    <scope>IDENTIFICATION</scope>
</reference>
<dbReference type="STRING" id="1676925.ENSPKIP00000018063"/>
<dbReference type="InterPro" id="IPR032675">
    <property type="entry name" value="LRR_dom_sf"/>
</dbReference>
<reference evidence="3" key="2">
    <citation type="submission" date="2025-09" db="UniProtKB">
        <authorList>
            <consortium name="Ensembl"/>
        </authorList>
    </citation>
    <scope>IDENTIFICATION</scope>
</reference>
<keyword evidence="4" id="KW-1185">Reference proteome</keyword>
<evidence type="ECO:0000256" key="1">
    <source>
        <dbReference type="ARBA" id="ARBA00022723"/>
    </source>
</evidence>
<sequence>MGSAASASSLSTRSLDRKTLLRHKQPAQLQPSDREWVRSDLRRGCVHVHDRRSASCLRPVLCTLDTTAGEIAHRLSHDPTPTLYVQLHGETARRLELDEKPLRIQKDYLFKLGFKDPWRVQEEGMDSEIGSLIRFYAGKPHSIESSERIQLSGSYNVRKGKMQLPVNRWTRRQVILCGTCLIVSSVKDSQAGKMHVLPLIGGKVEEVRKQTHCLAFSSSGPQSQSYYVSFDSFTEHLRWQRQAAKMVSQRISSVDLSCCSLERLPPNLFYSQDLTHLNLKRNFLSASRCLTDLQR</sequence>
<dbReference type="GO" id="GO:0046872">
    <property type="term" value="F:metal ion binding"/>
    <property type="evidence" value="ECO:0007669"/>
    <property type="project" value="UniProtKB-KW"/>
</dbReference>
<dbReference type="CDD" id="cd17240">
    <property type="entry name" value="RA_PHLPP1"/>
    <property type="match status" value="1"/>
</dbReference>
<organism evidence="3 4">
    <name type="scientific">Paramormyrops kingsleyae</name>
    <dbReference type="NCBI Taxonomy" id="1676925"/>
    <lineage>
        <taxon>Eukaryota</taxon>
        <taxon>Metazoa</taxon>
        <taxon>Chordata</taxon>
        <taxon>Craniata</taxon>
        <taxon>Vertebrata</taxon>
        <taxon>Euteleostomi</taxon>
        <taxon>Actinopterygii</taxon>
        <taxon>Neopterygii</taxon>
        <taxon>Teleostei</taxon>
        <taxon>Osteoglossocephala</taxon>
        <taxon>Osteoglossomorpha</taxon>
        <taxon>Osteoglossiformes</taxon>
        <taxon>Mormyridae</taxon>
        <taxon>Paramormyrops</taxon>
    </lineage>
</organism>